<dbReference type="AlphaFoldDB" id="A0A117NT14"/>
<name>A0A117NT14_PENFR</name>
<proteinExistence type="predicted"/>
<accession>A0A117NT14</accession>
<feature type="region of interest" description="Disordered" evidence="1">
    <location>
        <begin position="1"/>
        <end position="37"/>
    </location>
</feature>
<dbReference type="Proteomes" id="UP000055045">
    <property type="component" value="Unassembled WGS sequence"/>
</dbReference>
<organism evidence="2 3">
    <name type="scientific">Penicillium freii</name>
    <dbReference type="NCBI Taxonomy" id="48697"/>
    <lineage>
        <taxon>Eukaryota</taxon>
        <taxon>Fungi</taxon>
        <taxon>Dikarya</taxon>
        <taxon>Ascomycota</taxon>
        <taxon>Pezizomycotina</taxon>
        <taxon>Eurotiomycetes</taxon>
        <taxon>Eurotiomycetidae</taxon>
        <taxon>Eurotiales</taxon>
        <taxon>Aspergillaceae</taxon>
        <taxon>Penicillium</taxon>
    </lineage>
</organism>
<sequence>MQTFKEKDHNTKKKKRRREKQDLSFPASAMAFPDRRGVGTQRTKDRLIFHNFTFSYRYFFWNILQDHFVLVFDDLLSIA</sequence>
<gene>
    <name evidence="2" type="ORF">ACN42_g140</name>
</gene>
<reference evidence="2 3" key="1">
    <citation type="submission" date="2015-10" db="EMBL/GenBank/DDBJ databases">
        <title>Genome sequencing of Penicillium freii.</title>
        <authorList>
            <person name="Nguyen H.D."/>
            <person name="Visagie C.M."/>
            <person name="Seifert K.A."/>
        </authorList>
    </citation>
    <scope>NUCLEOTIDE SEQUENCE [LARGE SCALE GENOMIC DNA]</scope>
    <source>
        <strain evidence="2 3">DAOM 242723</strain>
    </source>
</reference>
<keyword evidence="3" id="KW-1185">Reference proteome</keyword>
<evidence type="ECO:0000313" key="2">
    <source>
        <dbReference type="EMBL" id="KUM66877.1"/>
    </source>
</evidence>
<evidence type="ECO:0000256" key="1">
    <source>
        <dbReference type="SAM" id="MobiDB-lite"/>
    </source>
</evidence>
<evidence type="ECO:0000313" key="3">
    <source>
        <dbReference type="Proteomes" id="UP000055045"/>
    </source>
</evidence>
<comment type="caution">
    <text evidence="2">The sequence shown here is derived from an EMBL/GenBank/DDBJ whole genome shotgun (WGS) entry which is preliminary data.</text>
</comment>
<dbReference type="EMBL" id="LLXE01000002">
    <property type="protein sequence ID" value="KUM66877.1"/>
    <property type="molecule type" value="Genomic_DNA"/>
</dbReference>
<protein>
    <submittedName>
        <fullName evidence="2">Uncharacterized protein</fullName>
    </submittedName>
</protein>